<dbReference type="InterPro" id="IPR021215">
    <property type="entry name" value="DUF2752"/>
</dbReference>
<dbReference type="AlphaFoldDB" id="A0A6J6FBY5"/>
<proteinExistence type="predicted"/>
<evidence type="ECO:0000256" key="2">
    <source>
        <dbReference type="SAM" id="Phobius"/>
    </source>
</evidence>
<evidence type="ECO:0000313" key="5">
    <source>
        <dbReference type="EMBL" id="CAB4681707.1"/>
    </source>
</evidence>
<evidence type="ECO:0000256" key="1">
    <source>
        <dbReference type="SAM" id="MobiDB-lite"/>
    </source>
</evidence>
<evidence type="ECO:0000313" key="3">
    <source>
        <dbReference type="EMBL" id="CAB4564150.1"/>
    </source>
</evidence>
<feature type="region of interest" description="Disordered" evidence="1">
    <location>
        <begin position="1"/>
        <end position="22"/>
    </location>
</feature>
<feature type="compositionally biased region" description="Polar residues" evidence="1">
    <location>
        <begin position="1"/>
        <end position="11"/>
    </location>
</feature>
<evidence type="ECO:0000313" key="4">
    <source>
        <dbReference type="EMBL" id="CAB4586140.1"/>
    </source>
</evidence>
<name>A0A6J6FBY5_9ZZZZ</name>
<dbReference type="EMBL" id="CAEZXE010000090">
    <property type="protein sequence ID" value="CAB4681707.1"/>
    <property type="molecule type" value="Genomic_DNA"/>
</dbReference>
<gene>
    <name evidence="3" type="ORF">UFOPK1495_01680</name>
    <name evidence="4" type="ORF">UFOPK1711_01528</name>
    <name evidence="5" type="ORF">UFOPK2350_01071</name>
</gene>
<protein>
    <submittedName>
        <fullName evidence="4">Unannotated protein</fullName>
    </submittedName>
</protein>
<keyword evidence="2" id="KW-0812">Transmembrane</keyword>
<dbReference type="EMBL" id="CAEZSU010000234">
    <property type="protein sequence ID" value="CAB4564150.1"/>
    <property type="molecule type" value="Genomic_DNA"/>
</dbReference>
<dbReference type="EMBL" id="CAEZTR010000117">
    <property type="protein sequence ID" value="CAB4586140.1"/>
    <property type="molecule type" value="Genomic_DNA"/>
</dbReference>
<keyword evidence="2" id="KW-0472">Membrane</keyword>
<sequence length="157" mass="16877">MLTNPVDSANQGPPPPPAETTRVRRGKTGIWIAGGVALAGCIAVGVIDPNTTQILPACTFKATTGLDCPGCGMTRGLHALLNGDVLRALSHNLLLVVILATSVVWFGWNAIARRTGRRVLHFEFKRNAWIAIGLAVVAFWVLRNLPWTPFNWLGSDA</sequence>
<organism evidence="4">
    <name type="scientific">freshwater metagenome</name>
    <dbReference type="NCBI Taxonomy" id="449393"/>
    <lineage>
        <taxon>unclassified sequences</taxon>
        <taxon>metagenomes</taxon>
        <taxon>ecological metagenomes</taxon>
    </lineage>
</organism>
<feature type="transmembrane region" description="Helical" evidence="2">
    <location>
        <begin position="93"/>
        <end position="112"/>
    </location>
</feature>
<dbReference type="Pfam" id="PF10825">
    <property type="entry name" value="DUF2752"/>
    <property type="match status" value="1"/>
</dbReference>
<keyword evidence="2" id="KW-1133">Transmembrane helix</keyword>
<feature type="transmembrane region" description="Helical" evidence="2">
    <location>
        <begin position="29"/>
        <end position="47"/>
    </location>
</feature>
<accession>A0A6J6FBY5</accession>
<feature type="transmembrane region" description="Helical" evidence="2">
    <location>
        <begin position="124"/>
        <end position="142"/>
    </location>
</feature>
<reference evidence="4" key="1">
    <citation type="submission" date="2020-05" db="EMBL/GenBank/DDBJ databases">
        <authorList>
            <person name="Chiriac C."/>
            <person name="Salcher M."/>
            <person name="Ghai R."/>
            <person name="Kavagutti S V."/>
        </authorList>
    </citation>
    <scope>NUCLEOTIDE SEQUENCE</scope>
</reference>